<proteinExistence type="predicted"/>
<dbReference type="InterPro" id="IPR046796">
    <property type="entry name" value="Transposase_32_dom"/>
</dbReference>
<feature type="transmembrane region" description="Helical" evidence="2">
    <location>
        <begin position="6"/>
        <end position="27"/>
    </location>
</feature>
<keyword evidence="1" id="KW-0175">Coiled coil</keyword>
<dbReference type="Pfam" id="PF20167">
    <property type="entry name" value="Transposase_32"/>
    <property type="match status" value="1"/>
</dbReference>
<evidence type="ECO:0000256" key="2">
    <source>
        <dbReference type="SAM" id="Phobius"/>
    </source>
</evidence>
<dbReference type="AlphaFoldDB" id="A0AAD9ZMN0"/>
<evidence type="ECO:0000313" key="4">
    <source>
        <dbReference type="EMBL" id="KAK3184986.1"/>
    </source>
</evidence>
<feature type="coiled-coil region" evidence="1">
    <location>
        <begin position="169"/>
        <end position="203"/>
    </location>
</feature>
<reference evidence="4" key="1">
    <citation type="journal article" date="2023" name="Plant J.">
        <title>Genome sequences and population genomics provide insights into the demographic history, inbreeding, and mutation load of two 'living fossil' tree species of Dipteronia.</title>
        <authorList>
            <person name="Feng Y."/>
            <person name="Comes H.P."/>
            <person name="Chen J."/>
            <person name="Zhu S."/>
            <person name="Lu R."/>
            <person name="Zhang X."/>
            <person name="Li P."/>
            <person name="Qiu J."/>
            <person name="Olsen K.M."/>
            <person name="Qiu Y."/>
        </authorList>
    </citation>
    <scope>NUCLEOTIDE SEQUENCE</scope>
    <source>
        <strain evidence="4">NBL</strain>
    </source>
</reference>
<name>A0AAD9ZMN0_9ROSI</name>
<keyword evidence="2" id="KW-0472">Membrane</keyword>
<evidence type="ECO:0000313" key="5">
    <source>
        <dbReference type="Proteomes" id="UP001281410"/>
    </source>
</evidence>
<organism evidence="4 5">
    <name type="scientific">Dipteronia sinensis</name>
    <dbReference type="NCBI Taxonomy" id="43782"/>
    <lineage>
        <taxon>Eukaryota</taxon>
        <taxon>Viridiplantae</taxon>
        <taxon>Streptophyta</taxon>
        <taxon>Embryophyta</taxon>
        <taxon>Tracheophyta</taxon>
        <taxon>Spermatophyta</taxon>
        <taxon>Magnoliopsida</taxon>
        <taxon>eudicotyledons</taxon>
        <taxon>Gunneridae</taxon>
        <taxon>Pentapetalae</taxon>
        <taxon>rosids</taxon>
        <taxon>malvids</taxon>
        <taxon>Sapindales</taxon>
        <taxon>Sapindaceae</taxon>
        <taxon>Hippocastanoideae</taxon>
        <taxon>Acereae</taxon>
        <taxon>Dipteronia</taxon>
    </lineage>
</organism>
<gene>
    <name evidence="4" type="ORF">Dsin_032272</name>
</gene>
<evidence type="ECO:0000259" key="3">
    <source>
        <dbReference type="Pfam" id="PF20167"/>
    </source>
</evidence>
<dbReference type="EMBL" id="JANJYJ010000010">
    <property type="protein sequence ID" value="KAK3184986.1"/>
    <property type="molecule type" value="Genomic_DNA"/>
</dbReference>
<dbReference type="Proteomes" id="UP001281410">
    <property type="component" value="Unassembled WGS sequence"/>
</dbReference>
<keyword evidence="5" id="KW-1185">Reference proteome</keyword>
<protein>
    <recommendedName>
        <fullName evidence="3">Putative plant transposon protein domain-containing protein</fullName>
    </recommendedName>
</protein>
<accession>A0AAD9ZMN0</accession>
<evidence type="ECO:0000256" key="1">
    <source>
        <dbReference type="SAM" id="Coils"/>
    </source>
</evidence>
<sequence>MIVEVLMFIKSLLIGIGGTWIYMIGVVNDSMVREFYHEYKHSTTLENALMNVRGVVFRVCSENINKFLRLPTNISSDFLDVKNVEDLNEIGRTLYEDNNFEWCKRAFICQNELTKVSAFWHLFICANLITSSNATELNKEKIKIVYASAFSDTQESSNVSSITYLPDWAIQMQEELVESKKKIKKLHRKVVQQDANIKGLEETISSSKASTSKCYVRSSNRTKFFDGTSG</sequence>
<keyword evidence="2" id="KW-0812">Transmembrane</keyword>
<keyword evidence="2" id="KW-1133">Transmembrane helix</keyword>
<comment type="caution">
    <text evidence="4">The sequence shown here is derived from an EMBL/GenBank/DDBJ whole genome shotgun (WGS) entry which is preliminary data.</text>
</comment>
<feature type="domain" description="Putative plant transposon protein" evidence="3">
    <location>
        <begin position="27"/>
        <end position="149"/>
    </location>
</feature>